<evidence type="ECO:0000313" key="1">
    <source>
        <dbReference type="EMBL" id="HGW93324.1"/>
    </source>
</evidence>
<name>A0A832H1M2_9CYAN</name>
<proteinExistence type="predicted"/>
<protein>
    <submittedName>
        <fullName evidence="1">DUF2949 domain-containing protein</fullName>
    </submittedName>
</protein>
<reference evidence="1" key="1">
    <citation type="journal article" date="2020" name="mSystems">
        <title>Genome- and Community-Level Interaction Insights into Carbon Utilization and Element Cycling Functions of Hydrothermarchaeota in Hydrothermal Sediment.</title>
        <authorList>
            <person name="Zhou Z."/>
            <person name="Liu Y."/>
            <person name="Xu W."/>
            <person name="Pan J."/>
            <person name="Luo Z.H."/>
            <person name="Li M."/>
        </authorList>
    </citation>
    <scope>NUCLEOTIDE SEQUENCE [LARGE SCALE GENOMIC DNA]</scope>
    <source>
        <strain evidence="1">SpSt-402</strain>
    </source>
</reference>
<comment type="caution">
    <text evidence="1">The sequence shown here is derived from an EMBL/GenBank/DDBJ whole genome shotgun (WGS) entry which is preliminary data.</text>
</comment>
<sequence length="61" mass="6926">MNARLIQFLKDELAIPETAIAIALRHGDSTSNQLPIILWQYGLITLEDLDRIFDWLETSAA</sequence>
<dbReference type="EMBL" id="DSRD01000220">
    <property type="protein sequence ID" value="HGW93324.1"/>
    <property type="molecule type" value="Genomic_DNA"/>
</dbReference>
<dbReference type="InterPro" id="IPR021336">
    <property type="entry name" value="DUF2949"/>
</dbReference>
<dbReference type="AlphaFoldDB" id="A0A832H1M2"/>
<dbReference type="Pfam" id="PF11165">
    <property type="entry name" value="DUF2949"/>
    <property type="match status" value="1"/>
</dbReference>
<gene>
    <name evidence="1" type="ORF">ENR47_03415</name>
</gene>
<organism evidence="1">
    <name type="scientific">Oscillatoriales cyanobacterium SpSt-402</name>
    <dbReference type="NCBI Taxonomy" id="2282168"/>
    <lineage>
        <taxon>Bacteria</taxon>
        <taxon>Bacillati</taxon>
        <taxon>Cyanobacteriota</taxon>
        <taxon>Cyanophyceae</taxon>
        <taxon>Oscillatoriophycideae</taxon>
        <taxon>Oscillatoriales</taxon>
    </lineage>
</organism>
<accession>A0A832H1M2</accession>